<keyword evidence="1" id="KW-1133">Transmembrane helix</keyword>
<dbReference type="EMBL" id="LYDR01000063">
    <property type="protein sequence ID" value="ODA32537.1"/>
    <property type="molecule type" value="Genomic_DNA"/>
</dbReference>
<dbReference type="AlphaFoldDB" id="A0A1C3EH29"/>
<gene>
    <name evidence="2" type="ORF">A6X21_19400</name>
</gene>
<keyword evidence="1" id="KW-0472">Membrane</keyword>
<name>A0A1C3EH29_9PLAN</name>
<protein>
    <recommendedName>
        <fullName evidence="4">Carboxypeptidase regulatory-like domain-containing protein</fullName>
    </recommendedName>
</protein>
<evidence type="ECO:0000313" key="2">
    <source>
        <dbReference type="EMBL" id="ODA32537.1"/>
    </source>
</evidence>
<dbReference type="RefSeq" id="WP_068847055.1">
    <property type="nucleotide sequence ID" value="NZ_LYDR01000063.1"/>
</dbReference>
<evidence type="ECO:0008006" key="4">
    <source>
        <dbReference type="Google" id="ProtNLM"/>
    </source>
</evidence>
<sequence length="155" mass="17147">MLLNPWIRWGGLCVLSMLIFTIIGISFGPKTFQYVPVRGKVTLNGVPTEKLTVIFAPVRNGRSAMVGELSSAVTDSNGNFELRTAGSKVLGAVPGGHTVAIVSEVRDIDRDLILVKEYLPKRYHEETTLTFEVPYDGTDFANFELSIPELTKFRN</sequence>
<feature type="transmembrane region" description="Helical" evidence="1">
    <location>
        <begin position="6"/>
        <end position="28"/>
    </location>
</feature>
<dbReference type="Proteomes" id="UP000094828">
    <property type="component" value="Unassembled WGS sequence"/>
</dbReference>
<dbReference type="OrthoDB" id="287810at2"/>
<evidence type="ECO:0000256" key="1">
    <source>
        <dbReference type="SAM" id="Phobius"/>
    </source>
</evidence>
<accession>A0A1C3EH29</accession>
<proteinExistence type="predicted"/>
<keyword evidence="1" id="KW-0812">Transmembrane</keyword>
<comment type="caution">
    <text evidence="2">The sequence shown here is derived from an EMBL/GenBank/DDBJ whole genome shotgun (WGS) entry which is preliminary data.</text>
</comment>
<keyword evidence="3" id="KW-1185">Reference proteome</keyword>
<organism evidence="2 3">
    <name type="scientific">Planctopirus hydrillae</name>
    <dbReference type="NCBI Taxonomy" id="1841610"/>
    <lineage>
        <taxon>Bacteria</taxon>
        <taxon>Pseudomonadati</taxon>
        <taxon>Planctomycetota</taxon>
        <taxon>Planctomycetia</taxon>
        <taxon>Planctomycetales</taxon>
        <taxon>Planctomycetaceae</taxon>
        <taxon>Planctopirus</taxon>
    </lineage>
</organism>
<reference evidence="2 3" key="1">
    <citation type="submission" date="2016-05" db="EMBL/GenBank/DDBJ databases">
        <title>Genomic and physiological characterization of Planctopirus sp. isolated from fresh water lake.</title>
        <authorList>
            <person name="Subhash Y."/>
            <person name="Ramana C."/>
        </authorList>
    </citation>
    <scope>NUCLEOTIDE SEQUENCE [LARGE SCALE GENOMIC DNA]</scope>
    <source>
        <strain evidence="2 3">JC280</strain>
    </source>
</reference>
<evidence type="ECO:0000313" key="3">
    <source>
        <dbReference type="Proteomes" id="UP000094828"/>
    </source>
</evidence>